<gene>
    <name evidence="3" type="ORF">BMAGN_1321</name>
</gene>
<dbReference type="GO" id="GO:0016779">
    <property type="term" value="F:nucleotidyltransferase activity"/>
    <property type="evidence" value="ECO:0007669"/>
    <property type="project" value="UniProtKB-KW"/>
</dbReference>
<dbReference type="InterPro" id="IPR045864">
    <property type="entry name" value="aa-tRNA-synth_II/BPL/LPL"/>
</dbReference>
<evidence type="ECO:0000256" key="1">
    <source>
        <dbReference type="SAM" id="MobiDB-lite"/>
    </source>
</evidence>
<dbReference type="EMBL" id="JGZB01000001">
    <property type="protein sequence ID" value="KFI69603.1"/>
    <property type="molecule type" value="Genomic_DNA"/>
</dbReference>
<dbReference type="SUPFAM" id="SSF55681">
    <property type="entry name" value="Class II aaRS and biotin synthetases"/>
    <property type="match status" value="1"/>
</dbReference>
<name>A0A087BF03_9BIFI</name>
<dbReference type="STRING" id="1692.BMAGN_1321"/>
<feature type="domain" description="BPL/LPL catalytic" evidence="2">
    <location>
        <begin position="242"/>
        <end position="433"/>
    </location>
</feature>
<dbReference type="PANTHER" id="PTHR43679">
    <property type="entry name" value="OCTANOYLTRANSFERASE LIPM-RELATED"/>
    <property type="match status" value="1"/>
</dbReference>
<evidence type="ECO:0000313" key="3">
    <source>
        <dbReference type="EMBL" id="KFI69603.1"/>
    </source>
</evidence>
<evidence type="ECO:0000313" key="4">
    <source>
        <dbReference type="Proteomes" id="UP000029052"/>
    </source>
</evidence>
<feature type="region of interest" description="Disordered" evidence="1">
    <location>
        <begin position="98"/>
        <end position="123"/>
    </location>
</feature>
<dbReference type="InterPro" id="IPR004143">
    <property type="entry name" value="BPL_LPL_catalytic"/>
</dbReference>
<dbReference type="CDD" id="cd16443">
    <property type="entry name" value="LplA"/>
    <property type="match status" value="1"/>
</dbReference>
<sequence>MQITREVRLNYDCSMQSSTKYEEQPVEGERHGNGGMVEAKMPGGKFVRLALDGNGQIHMDGDFFIEDRGNEPVRNIERLLSALVPRGVEDTATAAGSVKTVSMGSRPRESGSIETGSMKTGSKETMEDMTPAAMFGAAASAIDADMRAISGVTTGLVAQSFVRLVYQYFGRLLESAEERAQLDRAYRSWVDETEFDDTVSESEALDFWRNLAPQLRIVRDVPRSPQEQMQIESAWSGEVASGKRPPTLRVWDWASRAVVLGKFQREQREVNESAARKLGFDIVRRETGGGAMIVVPEDTITVSLYMPLDLTDGKSVAQMFQLCDYWLVEALRNAGIPARFAGLNDIAGPNGKFGGSAQRIYKKSGARGCLLHHTTLAYDMRPELLATVLNTSPVKLSDKGVASAKKRVDPLRNYTDLSRTELVDVSVDWVAGM</sequence>
<reference evidence="3 4" key="1">
    <citation type="submission" date="2014-03" db="EMBL/GenBank/DDBJ databases">
        <title>Genomics of Bifidobacteria.</title>
        <authorList>
            <person name="Ventura M."/>
            <person name="Milani C."/>
            <person name="Lugli G.A."/>
        </authorList>
    </citation>
    <scope>NUCLEOTIDE SEQUENCE [LARGE SCALE GENOMIC DNA]</scope>
    <source>
        <strain evidence="3 4">LMG 11591</strain>
    </source>
</reference>
<keyword evidence="3" id="KW-0548">Nucleotidyltransferase</keyword>
<dbReference type="Pfam" id="PF21948">
    <property type="entry name" value="LplA-B_cat"/>
    <property type="match status" value="1"/>
</dbReference>
<comment type="caution">
    <text evidence="3">The sequence shown here is derived from an EMBL/GenBank/DDBJ whole genome shotgun (WGS) entry which is preliminary data.</text>
</comment>
<proteinExistence type="predicted"/>
<dbReference type="EC" id="2.7.7.63" evidence="3"/>
<dbReference type="PANTHER" id="PTHR43679:SF2">
    <property type="entry name" value="OCTANOYL-[GCVH]:PROTEIN N-OCTANOYLTRANSFERASE"/>
    <property type="match status" value="1"/>
</dbReference>
<accession>A0A087BF03</accession>
<dbReference type="AlphaFoldDB" id="A0A087BF03"/>
<dbReference type="PROSITE" id="PS51733">
    <property type="entry name" value="BPL_LPL_CATALYTIC"/>
    <property type="match status" value="1"/>
</dbReference>
<dbReference type="InterPro" id="IPR050664">
    <property type="entry name" value="Octanoyltrans_LipM/LipL"/>
</dbReference>
<dbReference type="Proteomes" id="UP000029052">
    <property type="component" value="Unassembled WGS sequence"/>
</dbReference>
<keyword evidence="3" id="KW-0808">Transferase</keyword>
<keyword evidence="3" id="KW-0436">Ligase</keyword>
<protein>
    <submittedName>
        <fullName evidence="3">Lipoate-protein ligase A</fullName>
        <ecNumber evidence="3">2.7.7.63</ecNumber>
    </submittedName>
</protein>
<keyword evidence="4" id="KW-1185">Reference proteome</keyword>
<organism evidence="3 4">
    <name type="scientific">Bifidobacterium magnum</name>
    <dbReference type="NCBI Taxonomy" id="1692"/>
    <lineage>
        <taxon>Bacteria</taxon>
        <taxon>Bacillati</taxon>
        <taxon>Actinomycetota</taxon>
        <taxon>Actinomycetes</taxon>
        <taxon>Bifidobacteriales</taxon>
        <taxon>Bifidobacteriaceae</taxon>
        <taxon>Bifidobacterium</taxon>
    </lineage>
</organism>
<dbReference type="Gene3D" id="3.30.930.10">
    <property type="entry name" value="Bira Bifunctional Protein, Domain 2"/>
    <property type="match status" value="1"/>
</dbReference>
<dbReference type="GO" id="GO:0016874">
    <property type="term" value="F:ligase activity"/>
    <property type="evidence" value="ECO:0007669"/>
    <property type="project" value="UniProtKB-KW"/>
</dbReference>
<dbReference type="eggNOG" id="COG0095">
    <property type="taxonomic scope" value="Bacteria"/>
</dbReference>
<evidence type="ECO:0000259" key="2">
    <source>
        <dbReference type="PROSITE" id="PS51733"/>
    </source>
</evidence>